<name>M3XGU2_LATCH</name>
<evidence type="ECO:0000256" key="5">
    <source>
        <dbReference type="ARBA" id="ARBA00022833"/>
    </source>
</evidence>
<dbReference type="OMA" id="FCILCLH"/>
<dbReference type="Gene3D" id="1.20.1280.50">
    <property type="match status" value="1"/>
</dbReference>
<evidence type="ECO:0000256" key="3">
    <source>
        <dbReference type="ARBA" id="ARBA00022771"/>
    </source>
</evidence>
<evidence type="ECO:0000259" key="8">
    <source>
        <dbReference type="PROSITE" id="PS51872"/>
    </source>
</evidence>
<dbReference type="STRING" id="7897.ENSLACP00000021948"/>
<keyword evidence="3 6" id="KW-0863">Zinc-finger</keyword>
<dbReference type="PANTHER" id="PTHR15493:SF1">
    <property type="entry name" value="F-BOX ONLY PROTEIN 43"/>
    <property type="match status" value="1"/>
</dbReference>
<dbReference type="GeneTree" id="ENSGT00530000063692"/>
<dbReference type="KEGG" id="lcm:102346993"/>
<comment type="pathway">
    <text evidence="1">Protein modification; protein ubiquitination.</text>
</comment>
<evidence type="ECO:0000313" key="10">
    <source>
        <dbReference type="Proteomes" id="UP000008672"/>
    </source>
</evidence>
<dbReference type="GeneID" id="102346993"/>
<dbReference type="Ensembl" id="ENSLACT00000026353.1">
    <property type="protein sequence ID" value="ENSLACP00000021948.1"/>
    <property type="gene ID" value="ENSLACG00000015541.2"/>
</dbReference>
<proteinExistence type="predicted"/>
<dbReference type="GO" id="GO:0008270">
    <property type="term" value="F:zinc ion binding"/>
    <property type="evidence" value="ECO:0007669"/>
    <property type="project" value="UniProtKB-KW"/>
</dbReference>
<dbReference type="FunFam" id="2.20.25.20:FF:000006">
    <property type="entry name" value="F-box only protein 5"/>
    <property type="match status" value="1"/>
</dbReference>
<dbReference type="GO" id="GO:0007088">
    <property type="term" value="P:regulation of mitotic nuclear division"/>
    <property type="evidence" value="ECO:0007669"/>
    <property type="project" value="InterPro"/>
</dbReference>
<dbReference type="PROSITE" id="PS51872">
    <property type="entry name" value="ZF_ZBR"/>
    <property type="match status" value="1"/>
</dbReference>
<organism evidence="9 10">
    <name type="scientific">Latimeria chalumnae</name>
    <name type="common">Coelacanth</name>
    <dbReference type="NCBI Taxonomy" id="7897"/>
    <lineage>
        <taxon>Eukaryota</taxon>
        <taxon>Metazoa</taxon>
        <taxon>Chordata</taxon>
        <taxon>Craniata</taxon>
        <taxon>Vertebrata</taxon>
        <taxon>Euteleostomi</taxon>
        <taxon>Coelacanthiformes</taxon>
        <taxon>Coelacanthidae</taxon>
        <taxon>Latimeria</taxon>
    </lineage>
</organism>
<gene>
    <name evidence="9" type="primary">FBXO43</name>
</gene>
<keyword evidence="4" id="KW-0833">Ubl conjugation pathway</keyword>
<reference evidence="9" key="3">
    <citation type="submission" date="2025-09" db="UniProtKB">
        <authorList>
            <consortium name="Ensembl"/>
        </authorList>
    </citation>
    <scope>IDENTIFICATION</scope>
</reference>
<evidence type="ECO:0000313" key="9">
    <source>
        <dbReference type="Ensembl" id="ENSLACP00000021948.1"/>
    </source>
</evidence>
<dbReference type="GO" id="GO:0016567">
    <property type="term" value="P:protein ubiquitination"/>
    <property type="evidence" value="ECO:0007669"/>
    <property type="project" value="UniProtKB-UniPathway"/>
</dbReference>
<evidence type="ECO:0000256" key="7">
    <source>
        <dbReference type="SAM" id="MobiDB-lite"/>
    </source>
</evidence>
<dbReference type="UniPathway" id="UPA00143"/>
<dbReference type="GO" id="GO:0005634">
    <property type="term" value="C:nucleus"/>
    <property type="evidence" value="ECO:0007669"/>
    <property type="project" value="TreeGrafter"/>
</dbReference>
<dbReference type="AlphaFoldDB" id="M3XGU2"/>
<reference evidence="10" key="1">
    <citation type="submission" date="2011-08" db="EMBL/GenBank/DDBJ databases">
        <title>The draft genome of Latimeria chalumnae.</title>
        <authorList>
            <person name="Di Palma F."/>
            <person name="Alfoldi J."/>
            <person name="Johnson J."/>
            <person name="Berlin A."/>
            <person name="Gnerre S."/>
            <person name="Jaffe D."/>
            <person name="MacCallum I."/>
            <person name="Young S."/>
            <person name="Walker B.J."/>
            <person name="Lander E."/>
            <person name="Lindblad-Toh K."/>
        </authorList>
    </citation>
    <scope>NUCLEOTIDE SEQUENCE [LARGE SCALE GENOMIC DNA]</scope>
    <source>
        <strain evidence="10">Wild caught</strain>
    </source>
</reference>
<protein>
    <submittedName>
        <fullName evidence="9">F-box protein 43</fullName>
    </submittedName>
</protein>
<dbReference type="EMBL" id="AFYH01064993">
    <property type="status" value="NOT_ANNOTATED_CDS"/>
    <property type="molecule type" value="Genomic_DNA"/>
</dbReference>
<feature type="compositionally biased region" description="Basic and acidic residues" evidence="7">
    <location>
        <begin position="371"/>
        <end position="383"/>
    </location>
</feature>
<dbReference type="eggNOG" id="ENOG502QRSQ">
    <property type="taxonomic scope" value="Eukaryota"/>
</dbReference>
<evidence type="ECO:0000256" key="2">
    <source>
        <dbReference type="ARBA" id="ARBA00022723"/>
    </source>
</evidence>
<dbReference type="GO" id="GO:0045835">
    <property type="term" value="P:negative regulation of meiotic nuclear division"/>
    <property type="evidence" value="ECO:0007669"/>
    <property type="project" value="InterPro"/>
</dbReference>
<feature type="region of interest" description="Disordered" evidence="7">
    <location>
        <begin position="354"/>
        <end position="383"/>
    </location>
</feature>
<dbReference type="EMBL" id="AFYH01064992">
    <property type="status" value="NOT_ANNOTATED_CDS"/>
    <property type="molecule type" value="Genomic_DNA"/>
</dbReference>
<keyword evidence="2" id="KW-0479">Metal-binding</keyword>
<evidence type="ECO:0000256" key="6">
    <source>
        <dbReference type="PROSITE-ProRule" id="PRU01220"/>
    </source>
</evidence>
<dbReference type="FunCoup" id="M3XGU2">
    <property type="interactions" value="1039"/>
</dbReference>
<dbReference type="OrthoDB" id="9984940at2759"/>
<accession>M3XGU2</accession>
<keyword evidence="10" id="KW-1185">Reference proteome</keyword>
<dbReference type="EMBL" id="AFYH01064994">
    <property type="status" value="NOT_ANNOTATED_CDS"/>
    <property type="molecule type" value="Genomic_DNA"/>
</dbReference>
<sequence length="674" mass="74183">MSLINPVLANVSDGDVADGSSQEAQIPGFKESCSTFLSQDSGCNESLQASSFEFKDTFEGLNAEYQSLSQEHNAAASSDPVSVTVSFTENEGKSTINIGTVDKKPAKLLSSQLYETPIVTKKDFTLRRKLLGSREMSGSTVEYLGTPDSAGRANEWSVSRISFENDSSNSFLDSPGPLRFEALATSTLKTEESETSCLKRRFLFAQQRTSTIDELKCERKQLAEDSCVTPVQSLLHSESILTCFSGDYPCPQSFETPTCNKFTTLTAKKFLTPLSSLAENFKLNLSSTSTPPVTPISKLDVTTEDSGFSSLSLDKSQDSLVDDEGSFQKLIEKPKGTPKTLDSKRRQRKLERVRRLSTLREQGSQSETDDDGKKTGVPKSEHSLKLAKGLVSEEDELVFNDGANNGTILRLEDLSKTPALQLVHEMSMRSKRKRHQKTTVHDLLGLSEGMDSSDFESPLARLIGRKMGLEKLDLIIELKNRNLWHILSMILGHLTAEGICSFWKVSKGWQDIIVQDKSAYQKRKLHLKWLKAAAEGSPDCVQDAATRLNLLNRSALRSVQAQAKCAVTPSSSVTPISSGQLLRTSKQEEYLKVAETLFNDEALKSCPKCRGPAKYQPIKNQGICSREGCAFDFCSLCLCAFHGSKGCGSGSTKRHSKKEALPGSIQSKRNLKRL</sequence>
<dbReference type="InterPro" id="IPR044064">
    <property type="entry name" value="ZF_ZBR"/>
</dbReference>
<dbReference type="InParanoid" id="M3XGU2"/>
<reference evidence="9" key="2">
    <citation type="submission" date="2025-08" db="UniProtKB">
        <authorList>
            <consortium name="Ensembl"/>
        </authorList>
    </citation>
    <scope>IDENTIFICATION</scope>
</reference>
<dbReference type="InterPro" id="IPR047147">
    <property type="entry name" value="FBX5_43"/>
</dbReference>
<feature type="region of interest" description="Disordered" evidence="7">
    <location>
        <begin position="650"/>
        <end position="674"/>
    </location>
</feature>
<evidence type="ECO:0000256" key="1">
    <source>
        <dbReference type="ARBA" id="ARBA00004906"/>
    </source>
</evidence>
<feature type="domain" description="ZBR-type" evidence="8">
    <location>
        <begin position="602"/>
        <end position="650"/>
    </location>
</feature>
<dbReference type="Gene3D" id="2.20.25.20">
    <property type="match status" value="1"/>
</dbReference>
<evidence type="ECO:0000256" key="4">
    <source>
        <dbReference type="ARBA" id="ARBA00022786"/>
    </source>
</evidence>
<dbReference type="PANTHER" id="PTHR15493">
    <property type="entry name" value="F-BOX ONLY PROTEIN 5 AND 43"/>
    <property type="match status" value="1"/>
</dbReference>
<keyword evidence="5" id="KW-0862">Zinc</keyword>
<dbReference type="CTD" id="286151"/>
<dbReference type="CDD" id="cd20365">
    <property type="entry name" value="BRcat_RBR_FBXO43"/>
    <property type="match status" value="1"/>
</dbReference>
<dbReference type="CDD" id="cd22171">
    <property type="entry name" value="F-box_FBXO43"/>
    <property type="match status" value="1"/>
</dbReference>
<dbReference type="Proteomes" id="UP000008672">
    <property type="component" value="Unassembled WGS sequence"/>
</dbReference>
<dbReference type="RefSeq" id="XP_014343550.1">
    <property type="nucleotide sequence ID" value="XM_014488064.2"/>
</dbReference>